<dbReference type="HOGENOM" id="CLU_2514944_0_0_1"/>
<reference evidence="1 2" key="1">
    <citation type="journal article" date="2011" name="Science">
        <title>The ecoresponsive genome of Daphnia pulex.</title>
        <authorList>
            <person name="Colbourne J.K."/>
            <person name="Pfrender M.E."/>
            <person name="Gilbert D."/>
            <person name="Thomas W.K."/>
            <person name="Tucker A."/>
            <person name="Oakley T.H."/>
            <person name="Tokishita S."/>
            <person name="Aerts A."/>
            <person name="Arnold G.J."/>
            <person name="Basu M.K."/>
            <person name="Bauer D.J."/>
            <person name="Caceres C.E."/>
            <person name="Carmel L."/>
            <person name="Casola C."/>
            <person name="Choi J.H."/>
            <person name="Detter J.C."/>
            <person name="Dong Q."/>
            <person name="Dusheyko S."/>
            <person name="Eads B.D."/>
            <person name="Frohlich T."/>
            <person name="Geiler-Samerotte K.A."/>
            <person name="Gerlach D."/>
            <person name="Hatcher P."/>
            <person name="Jogdeo S."/>
            <person name="Krijgsveld J."/>
            <person name="Kriventseva E.V."/>
            <person name="Kultz D."/>
            <person name="Laforsch C."/>
            <person name="Lindquist E."/>
            <person name="Lopez J."/>
            <person name="Manak J.R."/>
            <person name="Muller J."/>
            <person name="Pangilinan J."/>
            <person name="Patwardhan R.P."/>
            <person name="Pitluck S."/>
            <person name="Pritham E.J."/>
            <person name="Rechtsteiner A."/>
            <person name="Rho M."/>
            <person name="Rogozin I.B."/>
            <person name="Sakarya O."/>
            <person name="Salamov A."/>
            <person name="Schaack S."/>
            <person name="Shapiro H."/>
            <person name="Shiga Y."/>
            <person name="Skalitzky C."/>
            <person name="Smith Z."/>
            <person name="Souvorov A."/>
            <person name="Sung W."/>
            <person name="Tang Z."/>
            <person name="Tsuchiya D."/>
            <person name="Tu H."/>
            <person name="Vos H."/>
            <person name="Wang M."/>
            <person name="Wolf Y.I."/>
            <person name="Yamagata H."/>
            <person name="Yamada T."/>
            <person name="Ye Y."/>
            <person name="Shaw J.R."/>
            <person name="Andrews J."/>
            <person name="Crease T.J."/>
            <person name="Tang H."/>
            <person name="Lucas S.M."/>
            <person name="Robertson H.M."/>
            <person name="Bork P."/>
            <person name="Koonin E.V."/>
            <person name="Zdobnov E.M."/>
            <person name="Grigoriev I.V."/>
            <person name="Lynch M."/>
            <person name="Boore J.L."/>
        </authorList>
    </citation>
    <scope>NUCLEOTIDE SEQUENCE [LARGE SCALE GENOMIC DNA]</scope>
</reference>
<gene>
    <name evidence="1" type="ORF">DAPPUDRAFT_333375</name>
</gene>
<dbReference type="SUPFAM" id="SSF56672">
    <property type="entry name" value="DNA/RNA polymerases"/>
    <property type="match status" value="1"/>
</dbReference>
<dbReference type="PhylomeDB" id="E9HSN4"/>
<dbReference type="AlphaFoldDB" id="E9HSN4"/>
<evidence type="ECO:0000313" key="2">
    <source>
        <dbReference type="Proteomes" id="UP000000305"/>
    </source>
</evidence>
<evidence type="ECO:0000313" key="1">
    <source>
        <dbReference type="EMBL" id="EFX65246.1"/>
    </source>
</evidence>
<dbReference type="PANTHER" id="PTHR37984">
    <property type="entry name" value="PROTEIN CBG26694"/>
    <property type="match status" value="1"/>
</dbReference>
<dbReference type="Proteomes" id="UP000000305">
    <property type="component" value="Unassembled WGS sequence"/>
</dbReference>
<sequence length="85" mass="9637">MKNYQVKLHIDQSIKSVTQKHRRIGFHLGKGVDKELTNLENEDIIEPVTDGPTEWISPCHAVPKPKQPGKLRVCVDMRAPNKAIL</sequence>
<name>E9HSN4_DAPPU</name>
<dbReference type="GO" id="GO:0071897">
    <property type="term" value="P:DNA biosynthetic process"/>
    <property type="evidence" value="ECO:0007669"/>
    <property type="project" value="UniProtKB-ARBA"/>
</dbReference>
<dbReference type="OrthoDB" id="6368171at2759"/>
<accession>E9HSN4</accession>
<proteinExistence type="predicted"/>
<dbReference type="STRING" id="6669.E9HSN4"/>
<dbReference type="InterPro" id="IPR050951">
    <property type="entry name" value="Retrovirus_Pol_polyprotein"/>
</dbReference>
<dbReference type="InterPro" id="IPR043502">
    <property type="entry name" value="DNA/RNA_pol_sf"/>
</dbReference>
<keyword evidence="2" id="KW-1185">Reference proteome</keyword>
<dbReference type="PANTHER" id="PTHR37984:SF11">
    <property type="entry name" value="INTEGRASE CATALYTIC DOMAIN-CONTAINING PROTEIN"/>
    <property type="match status" value="1"/>
</dbReference>
<protein>
    <submittedName>
        <fullName evidence="1">Uncharacterized protein</fullName>
    </submittedName>
</protein>
<organism evidence="1 2">
    <name type="scientific">Daphnia pulex</name>
    <name type="common">Water flea</name>
    <dbReference type="NCBI Taxonomy" id="6669"/>
    <lineage>
        <taxon>Eukaryota</taxon>
        <taxon>Metazoa</taxon>
        <taxon>Ecdysozoa</taxon>
        <taxon>Arthropoda</taxon>
        <taxon>Crustacea</taxon>
        <taxon>Branchiopoda</taxon>
        <taxon>Diplostraca</taxon>
        <taxon>Cladocera</taxon>
        <taxon>Anomopoda</taxon>
        <taxon>Daphniidae</taxon>
        <taxon>Daphnia</taxon>
    </lineage>
</organism>
<dbReference type="KEGG" id="dpx:DAPPUDRAFT_333375"/>
<dbReference type="Gene3D" id="3.10.10.10">
    <property type="entry name" value="HIV Type 1 Reverse Transcriptase, subunit A, domain 1"/>
    <property type="match status" value="1"/>
</dbReference>
<dbReference type="eggNOG" id="KOG0017">
    <property type="taxonomic scope" value="Eukaryota"/>
</dbReference>
<dbReference type="InParanoid" id="E9HSN4"/>
<dbReference type="EMBL" id="GL732755">
    <property type="protein sequence ID" value="EFX65246.1"/>
    <property type="molecule type" value="Genomic_DNA"/>
</dbReference>